<dbReference type="eggNOG" id="COG3119">
    <property type="taxonomic scope" value="Bacteria"/>
</dbReference>
<dbReference type="InParanoid" id="Q7UN70"/>
<protein>
    <submittedName>
        <fullName evidence="1">Probable sulfatase atsD</fullName>
    </submittedName>
</protein>
<dbReference type="STRING" id="243090.RB7746"/>
<accession>Q7UN70</accession>
<dbReference type="Proteomes" id="UP000001025">
    <property type="component" value="Chromosome"/>
</dbReference>
<dbReference type="KEGG" id="rba:RB7746"/>
<proteinExistence type="predicted"/>
<dbReference type="EnsemblBacteria" id="CAD75549">
    <property type="protein sequence ID" value="CAD75549"/>
    <property type="gene ID" value="RB7746"/>
</dbReference>
<gene>
    <name evidence="1" type="ordered locus">RB7746</name>
</gene>
<reference evidence="1 2" key="1">
    <citation type="journal article" date="2003" name="Proc. Natl. Acad. Sci. U.S.A.">
        <title>Complete genome sequence of the marine planctomycete Pirellula sp. strain 1.</title>
        <authorList>
            <person name="Gloeckner F.O."/>
            <person name="Kube M."/>
            <person name="Bauer M."/>
            <person name="Teeling H."/>
            <person name="Lombardot T."/>
            <person name="Ludwig W."/>
            <person name="Gade D."/>
            <person name="Beck A."/>
            <person name="Borzym K."/>
            <person name="Heitmann K."/>
            <person name="Rabus R."/>
            <person name="Schlesner H."/>
            <person name="Amann R."/>
            <person name="Reinhardt R."/>
        </authorList>
    </citation>
    <scope>NUCLEOTIDE SEQUENCE [LARGE SCALE GENOMIC DNA]</scope>
    <source>
        <strain evidence="2">DSM 10527 / NCIMB 13988 / SH1</strain>
    </source>
</reference>
<dbReference type="PATRIC" id="fig|243090.15.peg.3738"/>
<sequence>MGGLICVQPPSLSPAPVARCPKGNRCLRSCFDRKICGTGHFQHPNRHQAFSPNKPFLMYWTLGVVHGPQHVFSEWAGLTLYLDEGKLVYEYNMLLLERYRAETSEPLSPGEHTIEVDTTLAKPGAPATVILKVDGKELARTIVERTVPLAFTASETFDVGVDLGAPVSLDYAERRPFEFNGTIKRVSVLLK</sequence>
<dbReference type="AlphaFoldDB" id="Q7UN70"/>
<name>Q7UN70_RHOBA</name>
<evidence type="ECO:0000313" key="1">
    <source>
        <dbReference type="EMBL" id="CAD75549.1"/>
    </source>
</evidence>
<evidence type="ECO:0000313" key="2">
    <source>
        <dbReference type="Proteomes" id="UP000001025"/>
    </source>
</evidence>
<keyword evidence="2" id="KW-1185">Reference proteome</keyword>
<dbReference type="HOGENOM" id="CLU_1420450_0_0_0"/>
<dbReference type="EMBL" id="BX294146">
    <property type="protein sequence ID" value="CAD75549.1"/>
    <property type="molecule type" value="Genomic_DNA"/>
</dbReference>
<organism evidence="1 2">
    <name type="scientific">Rhodopirellula baltica (strain DSM 10527 / NCIMB 13988 / SH1)</name>
    <dbReference type="NCBI Taxonomy" id="243090"/>
    <lineage>
        <taxon>Bacteria</taxon>
        <taxon>Pseudomonadati</taxon>
        <taxon>Planctomycetota</taxon>
        <taxon>Planctomycetia</taxon>
        <taxon>Pirellulales</taxon>
        <taxon>Pirellulaceae</taxon>
        <taxon>Rhodopirellula</taxon>
    </lineage>
</organism>
<dbReference type="OrthoDB" id="9762324at2"/>